<proteinExistence type="predicted"/>
<sequence>MWNTAQVTFASRTYALGLAWYHLAGERPLKEALAQVDEVGVPVGVGLLRKVERSSADGVKDIHYQLGLSSTSDDAGSHSAAALIADVLDDVVVIEPLDDGRYWLCAVLGGEVLPGCDLVVDGGDVDERVSDLFGELGEQLDTAVVCAQAERAAQFGLQATHSAGVERMLEDLGAAPKRRHRVAKLTGISVPVVAAAALVVVLGLGYFGYSQWQASLAAETESFNHLELSLPDDSVVGVGEAARRSASAPSQAELLERAREQEIEWLANDFQTRDPAAVLGLVESAVAALPREAGGWRMALVEYDVAYPDEIMVLWEKDSRHARASTLRWGIGVDVPLSFALDGSSASSYHAVGAPAFRAVGDVLEHLAGSDFDHVSLMDALDGYALDWTMTEAASSARPAPIEGVQGDLATRRQLNLARKDFTVVTERDLHRHALSRVLASADTALLSRVSARLGSSNTWTVYGELYEH</sequence>
<dbReference type="Proteomes" id="UP001205843">
    <property type="component" value="Unassembled WGS sequence"/>
</dbReference>
<evidence type="ECO:0000313" key="2">
    <source>
        <dbReference type="EMBL" id="MCP1674267.1"/>
    </source>
</evidence>
<keyword evidence="3" id="KW-1185">Reference proteome</keyword>
<evidence type="ECO:0000256" key="1">
    <source>
        <dbReference type="SAM" id="Phobius"/>
    </source>
</evidence>
<keyword evidence="1" id="KW-0812">Transmembrane</keyword>
<reference evidence="2" key="1">
    <citation type="submission" date="2022-03" db="EMBL/GenBank/DDBJ databases">
        <title>Genomic Encyclopedia of Type Strains, Phase III (KMG-III): the genomes of soil and plant-associated and newly described type strains.</title>
        <authorList>
            <person name="Whitman W."/>
        </authorList>
    </citation>
    <scope>NUCLEOTIDE SEQUENCE</scope>
    <source>
        <strain evidence="2">ANL 6-2</strain>
    </source>
</reference>
<gene>
    <name evidence="2" type="ORF">J2T57_001369</name>
</gene>
<evidence type="ECO:0000313" key="3">
    <source>
        <dbReference type="Proteomes" id="UP001205843"/>
    </source>
</evidence>
<dbReference type="AlphaFoldDB" id="A0AAE3G2K9"/>
<keyword evidence="1" id="KW-1133">Transmembrane helix</keyword>
<accession>A0AAE3G2K9</accession>
<dbReference type="RefSeq" id="WP_253476142.1">
    <property type="nucleotide sequence ID" value="NZ_JALJXV010000003.1"/>
</dbReference>
<protein>
    <submittedName>
        <fullName evidence="2">Uncharacterized protein</fullName>
    </submittedName>
</protein>
<comment type="caution">
    <text evidence="2">The sequence shown here is derived from an EMBL/GenBank/DDBJ whole genome shotgun (WGS) entry which is preliminary data.</text>
</comment>
<feature type="transmembrane region" description="Helical" evidence="1">
    <location>
        <begin position="185"/>
        <end position="209"/>
    </location>
</feature>
<dbReference type="EMBL" id="JALJXV010000003">
    <property type="protein sequence ID" value="MCP1674267.1"/>
    <property type="molecule type" value="Genomic_DNA"/>
</dbReference>
<name>A0AAE3G2K9_9GAMM</name>
<keyword evidence="1" id="KW-0472">Membrane</keyword>
<organism evidence="2 3">
    <name type="scientific">Natronocella acetinitrilica</name>
    <dbReference type="NCBI Taxonomy" id="414046"/>
    <lineage>
        <taxon>Bacteria</taxon>
        <taxon>Pseudomonadati</taxon>
        <taxon>Pseudomonadota</taxon>
        <taxon>Gammaproteobacteria</taxon>
        <taxon>Chromatiales</taxon>
        <taxon>Ectothiorhodospiraceae</taxon>
        <taxon>Natronocella</taxon>
    </lineage>
</organism>